<dbReference type="RefSeq" id="XP_035452437.2">
    <property type="nucleotide sequence ID" value="XM_035596544.2"/>
</dbReference>
<feature type="chain" id="PRO_5040285386" evidence="3">
    <location>
        <begin position="21"/>
        <end position="944"/>
    </location>
</feature>
<feature type="signal peptide" evidence="3">
    <location>
        <begin position="1"/>
        <end position="20"/>
    </location>
</feature>
<keyword evidence="1" id="KW-0175">Coiled coil</keyword>
<name>A0A9R0DGH0_SPOFR</name>
<feature type="compositionally biased region" description="Pro residues" evidence="2">
    <location>
        <begin position="926"/>
        <end position="935"/>
    </location>
</feature>
<proteinExistence type="predicted"/>
<feature type="coiled-coil region" evidence="1">
    <location>
        <begin position="808"/>
        <end position="835"/>
    </location>
</feature>
<organism evidence="4 5">
    <name type="scientific">Spodoptera frugiperda</name>
    <name type="common">Fall armyworm</name>
    <dbReference type="NCBI Taxonomy" id="7108"/>
    <lineage>
        <taxon>Eukaryota</taxon>
        <taxon>Metazoa</taxon>
        <taxon>Ecdysozoa</taxon>
        <taxon>Arthropoda</taxon>
        <taxon>Hexapoda</taxon>
        <taxon>Insecta</taxon>
        <taxon>Pterygota</taxon>
        <taxon>Neoptera</taxon>
        <taxon>Endopterygota</taxon>
        <taxon>Lepidoptera</taxon>
        <taxon>Glossata</taxon>
        <taxon>Ditrysia</taxon>
        <taxon>Noctuoidea</taxon>
        <taxon>Noctuidae</taxon>
        <taxon>Amphipyrinae</taxon>
        <taxon>Spodoptera</taxon>
    </lineage>
</organism>
<dbReference type="OrthoDB" id="6924888at2759"/>
<accession>A0A9R0DGH0</accession>
<feature type="region of interest" description="Disordered" evidence="2">
    <location>
        <begin position="745"/>
        <end position="765"/>
    </location>
</feature>
<feature type="region of interest" description="Disordered" evidence="2">
    <location>
        <begin position="230"/>
        <end position="250"/>
    </location>
</feature>
<keyword evidence="3" id="KW-0732">Signal</keyword>
<dbReference type="GeneID" id="118277651"/>
<evidence type="ECO:0000256" key="3">
    <source>
        <dbReference type="SAM" id="SignalP"/>
    </source>
</evidence>
<feature type="compositionally biased region" description="Low complexity" evidence="2">
    <location>
        <begin position="903"/>
        <end position="922"/>
    </location>
</feature>
<keyword evidence="4" id="KW-1185">Reference proteome</keyword>
<feature type="compositionally biased region" description="Basic residues" evidence="2">
    <location>
        <begin position="878"/>
        <end position="891"/>
    </location>
</feature>
<reference evidence="5" key="1">
    <citation type="submission" date="2025-08" db="UniProtKB">
        <authorList>
            <consortium name="RefSeq"/>
        </authorList>
    </citation>
    <scope>IDENTIFICATION</scope>
    <source>
        <tissue evidence="5">Whole larval tissue</tissue>
    </source>
</reference>
<sequence length="944" mass="106979">MLTWACVLFLLPLSVPISCCSKFYYARNAFQTAEDCKLCYETECMNLDQSRCAYYAEADGVLPKDDDETATASNPKLRREVDDLVFELVDKVAGLSNNMECIPYVSRYTNCNKDNICLGCKTCACNADGRWQCTVAAPCHSKQPPLKIDHRVLGLVMGSLIESAHSKKVKRSVVNDSEEFTTATTTLSLKQIADWFYGVQPIGQVISSSETPSTESTITEINVEPDETPAAITETNPTTEAPTTTTATESKTINTDTDYLEFDEVLRSIAVDTKSYSRRKPLDNTLSNHSFSVDYIIFEEDNGTSNTNVDNFAYMINMMQDNEAATEPPVTETTKIVIDLLSAAEKLGAKSNTTEDYAALNKDIETKAFENMNDVVDYNTLNIMKRDVNEQNKMTAPSLVPVVTIIVNTTNDTRNNHTGEPLPTDLKETVLVPFNKIIFDKVKELENLKRIKDNLAKFIKTDVPLPEDVDNSTGNTYFSIYNLAMGTGVGIVSRRSNTEAYDKYTLKLKGDIFEVIRDITAIQRQKSVAVPDDLNYLLHSMKRYVYKNQWQDTKPKKIKKIVKRTKHFRRQMNQNVGHCAYISFKDCLIKILELVEKESPKFNALSPLSPTSRRIMKRIINSFYVDELAVAGVRVRDPNYNLTNDLQVIGSKWQDMSANIMSSTPFASLFRMKLLHFALTSDISKINDAISLIDFSHSRRMLPSLDKVNDDVIDKINDGLTAIHDKMQLIIKYYSLKTNSSETINPQVEDETSNPVKNTTDSKKKKNRSFITHIRSLLETSKKDIAELLHRKVPKSEIVKQLAKKKLDEISEKRYNEYEEAMKKWQKNLDVTSRSKRSLLYGFQTRIKNIIPGYLRHKVNPKIKKNATRFADEWKKKRMAATHERMRRRTTTPKTKWQNGNVSPKTTTTKSSTTTAKSSTLRTSHKPPPPPPLPPATISNSSHH</sequence>
<evidence type="ECO:0000313" key="5">
    <source>
        <dbReference type="RefSeq" id="XP_035452437.2"/>
    </source>
</evidence>
<evidence type="ECO:0000313" key="4">
    <source>
        <dbReference type="Proteomes" id="UP000829999"/>
    </source>
</evidence>
<protein>
    <submittedName>
        <fullName evidence="5">Uncharacterized protein LOC118277651</fullName>
    </submittedName>
</protein>
<gene>
    <name evidence="5" type="primary">LOC118277651</name>
</gene>
<evidence type="ECO:0000256" key="2">
    <source>
        <dbReference type="SAM" id="MobiDB-lite"/>
    </source>
</evidence>
<feature type="region of interest" description="Disordered" evidence="2">
    <location>
        <begin position="878"/>
        <end position="944"/>
    </location>
</feature>
<dbReference type="Proteomes" id="UP000829999">
    <property type="component" value="Chromosome 10"/>
</dbReference>
<dbReference type="AlphaFoldDB" id="A0A9R0DGH0"/>
<evidence type="ECO:0000256" key="1">
    <source>
        <dbReference type="SAM" id="Coils"/>
    </source>
</evidence>